<feature type="signal peptide" evidence="1">
    <location>
        <begin position="1"/>
        <end position="29"/>
    </location>
</feature>
<evidence type="ECO:0000313" key="3">
    <source>
        <dbReference type="Proteomes" id="UP000033531"/>
    </source>
</evidence>
<dbReference type="EMBL" id="JXLI01000006">
    <property type="protein sequence ID" value="KJY57770.1"/>
    <property type="molecule type" value="Genomic_DNA"/>
</dbReference>
<dbReference type="HOGENOM" id="CLU_120914_0_0_9"/>
<dbReference type="OrthoDB" id="885042at2"/>
<proteinExistence type="predicted"/>
<evidence type="ECO:0000256" key="1">
    <source>
        <dbReference type="SAM" id="SignalP"/>
    </source>
</evidence>
<evidence type="ECO:0008006" key="4">
    <source>
        <dbReference type="Google" id="ProtNLM"/>
    </source>
</evidence>
<accession>A0A0F4LGP1</accession>
<dbReference type="PATRIC" id="fig|1218507.3.peg.437"/>
<evidence type="ECO:0000313" key="2">
    <source>
        <dbReference type="EMBL" id="KJY57770.1"/>
    </source>
</evidence>
<dbReference type="AlphaFoldDB" id="A0A0F4LGP1"/>
<dbReference type="Proteomes" id="UP000033531">
    <property type="component" value="Unassembled WGS sequence"/>
</dbReference>
<feature type="chain" id="PRO_5002472355" description="LaaP" evidence="1">
    <location>
        <begin position="30"/>
        <end position="139"/>
    </location>
</feature>
<dbReference type="RefSeq" id="WP_046324219.1">
    <property type="nucleotide sequence ID" value="NZ_JBHTMT010000006.1"/>
</dbReference>
<dbReference type="STRING" id="1218507.JF74_02720"/>
<organism evidence="2 3">
    <name type="scientific">Lactobacillus melliventris</name>
    <dbReference type="NCBI Taxonomy" id="1218507"/>
    <lineage>
        <taxon>Bacteria</taxon>
        <taxon>Bacillati</taxon>
        <taxon>Bacillota</taxon>
        <taxon>Bacilli</taxon>
        <taxon>Lactobacillales</taxon>
        <taxon>Lactobacillaceae</taxon>
        <taxon>Lactobacillus</taxon>
    </lineage>
</organism>
<reference evidence="2 3" key="1">
    <citation type="submission" date="2015-01" db="EMBL/GenBank/DDBJ databases">
        <title>Comparative genomics of the lactic acid bacteria isolated from the honey bee gut.</title>
        <authorList>
            <person name="Ellegaard K.M."/>
            <person name="Tamarit D."/>
            <person name="Javelind E."/>
            <person name="Olofsson T."/>
            <person name="Andersson S.G."/>
            <person name="Vasquez A."/>
        </authorList>
    </citation>
    <scope>NUCLEOTIDE SEQUENCE [LARGE SCALE GENOMIC DNA]</scope>
    <source>
        <strain evidence="2 3">Hma8</strain>
    </source>
</reference>
<comment type="caution">
    <text evidence="2">The sequence shown here is derived from an EMBL/GenBank/DDBJ whole genome shotgun (WGS) entry which is preliminary data.</text>
</comment>
<gene>
    <name evidence="2" type="ORF">JF74_02720</name>
</gene>
<sequence length="139" mass="16157">MQYKRPFYKKMCFCFAIIFISFFTSFISGNTGMQDSQQTVIAKSTKVVKSNAKKVVTEKVTVKSRKATRKRKLTAKRKQKKRKGVVKRNIRKVYIAPNSGRRYHFNPSCRGLRRAHGNITKISLKKAINQGYTLCKWED</sequence>
<name>A0A0F4LGP1_9LACO</name>
<protein>
    <recommendedName>
        <fullName evidence="4">LaaP</fullName>
    </recommendedName>
</protein>
<keyword evidence="1" id="KW-0732">Signal</keyword>